<accession>A0A976UB52</accession>
<proteinExistence type="predicted"/>
<organism evidence="1">
    <name type="scientific">Yangshan Harbor Nitrososphaeria virus</name>
    <dbReference type="NCBI Taxonomy" id="2969597"/>
    <lineage>
        <taxon>Viruses</taxon>
        <taxon>Duplodnaviria</taxon>
        <taxon>Heunggongvirae</taxon>
        <taxon>Uroviricota</taxon>
        <taxon>Caudoviricetes</taxon>
    </lineage>
</organism>
<sequence>MTLSSKRQVICEAEPNLKDMTCNKCNKYTLMTELSFSVNNGFLCPRCEVHD</sequence>
<dbReference type="EMBL" id="ON649703">
    <property type="protein sequence ID" value="UVF62659.1"/>
    <property type="molecule type" value="Genomic_DNA"/>
</dbReference>
<protein>
    <submittedName>
        <fullName evidence="1">Uncharacterized protein</fullName>
    </submittedName>
</protein>
<reference evidence="1" key="1">
    <citation type="submission" date="2022-05" db="EMBL/GenBank/DDBJ databases">
        <title>Diverse viruses of marine archaea discovered using metagenomics.</title>
        <authorList>
            <person name="Zhou Y."/>
        </authorList>
    </citation>
    <scope>NUCLEOTIDE SEQUENCE</scope>
    <source>
        <strain evidence="1">YSH_354833</strain>
    </source>
</reference>
<evidence type="ECO:0000313" key="1">
    <source>
        <dbReference type="EMBL" id="UVF62659.1"/>
    </source>
</evidence>
<name>A0A976UB52_9CAUD</name>